<dbReference type="VEuPathDB" id="FungiDB:CC1G_06933"/>
<gene>
    <name evidence="3" type="ORF">CC1G_06933</name>
</gene>
<feature type="compositionally biased region" description="Basic and acidic residues" evidence="1">
    <location>
        <begin position="1"/>
        <end position="13"/>
    </location>
</feature>
<dbReference type="EMBL" id="AACS02000006">
    <property type="protein sequence ID" value="EAU84071.1"/>
    <property type="molecule type" value="Genomic_DNA"/>
</dbReference>
<protein>
    <submittedName>
        <fullName evidence="3">Uncharacterized protein</fullName>
    </submittedName>
</protein>
<evidence type="ECO:0000313" key="4">
    <source>
        <dbReference type="Proteomes" id="UP000001861"/>
    </source>
</evidence>
<name>A8NZR0_COPC7</name>
<accession>A8NZR0</accession>
<dbReference type="Proteomes" id="UP000001861">
    <property type="component" value="Unassembled WGS sequence"/>
</dbReference>
<dbReference type="GeneID" id="6014289"/>
<feature type="transmembrane region" description="Helical" evidence="2">
    <location>
        <begin position="78"/>
        <end position="98"/>
    </location>
</feature>
<keyword evidence="2" id="KW-1133">Transmembrane helix</keyword>
<evidence type="ECO:0000256" key="2">
    <source>
        <dbReference type="SAM" id="Phobius"/>
    </source>
</evidence>
<dbReference type="InParanoid" id="A8NZR0"/>
<dbReference type="eggNOG" id="ENOG502STDR">
    <property type="taxonomic scope" value="Eukaryota"/>
</dbReference>
<dbReference type="OMA" id="LIMVTRN"/>
<evidence type="ECO:0000313" key="3">
    <source>
        <dbReference type="EMBL" id="EAU84071.1"/>
    </source>
</evidence>
<feature type="region of interest" description="Disordered" evidence="1">
    <location>
        <begin position="1"/>
        <end position="22"/>
    </location>
</feature>
<sequence>MSTTKHDDPRDSSLETPVTPPKTWYLDTGEGVATSGMFLSGLIMVTKNRFLAWPSVLFGINTLINQHPMRSKESGGSWSNLLLCVSALIASYVPVFVITRNVPAAAPPAA</sequence>
<evidence type="ECO:0000256" key="1">
    <source>
        <dbReference type="SAM" id="MobiDB-lite"/>
    </source>
</evidence>
<keyword evidence="2" id="KW-0812">Transmembrane</keyword>
<proteinExistence type="predicted"/>
<keyword evidence="4" id="KW-1185">Reference proteome</keyword>
<dbReference type="RefSeq" id="XP_001837727.1">
    <property type="nucleotide sequence ID" value="XM_001837675.1"/>
</dbReference>
<dbReference type="OrthoDB" id="284718at2759"/>
<organism evidence="3 4">
    <name type="scientific">Coprinopsis cinerea (strain Okayama-7 / 130 / ATCC MYA-4618 / FGSC 9003)</name>
    <name type="common">Inky cap fungus</name>
    <name type="synonym">Hormographiella aspergillata</name>
    <dbReference type="NCBI Taxonomy" id="240176"/>
    <lineage>
        <taxon>Eukaryota</taxon>
        <taxon>Fungi</taxon>
        <taxon>Dikarya</taxon>
        <taxon>Basidiomycota</taxon>
        <taxon>Agaricomycotina</taxon>
        <taxon>Agaricomycetes</taxon>
        <taxon>Agaricomycetidae</taxon>
        <taxon>Agaricales</taxon>
        <taxon>Agaricineae</taxon>
        <taxon>Psathyrellaceae</taxon>
        <taxon>Coprinopsis</taxon>
    </lineage>
</organism>
<comment type="caution">
    <text evidence="3">The sequence shown here is derived from an EMBL/GenBank/DDBJ whole genome shotgun (WGS) entry which is preliminary data.</text>
</comment>
<dbReference type="AlphaFoldDB" id="A8NZR0"/>
<dbReference type="STRING" id="240176.A8NZR0"/>
<dbReference type="KEGG" id="cci:CC1G_06933"/>
<keyword evidence="2" id="KW-0472">Membrane</keyword>
<reference evidence="3 4" key="1">
    <citation type="journal article" date="2010" name="Proc. Natl. Acad. Sci. U.S.A.">
        <title>Insights into evolution of multicellular fungi from the assembled chromosomes of the mushroom Coprinopsis cinerea (Coprinus cinereus).</title>
        <authorList>
            <person name="Stajich J.E."/>
            <person name="Wilke S.K."/>
            <person name="Ahren D."/>
            <person name="Au C.H."/>
            <person name="Birren B.W."/>
            <person name="Borodovsky M."/>
            <person name="Burns C."/>
            <person name="Canback B."/>
            <person name="Casselton L.A."/>
            <person name="Cheng C.K."/>
            <person name="Deng J."/>
            <person name="Dietrich F.S."/>
            <person name="Fargo D.C."/>
            <person name="Farman M.L."/>
            <person name="Gathman A.C."/>
            <person name="Goldberg J."/>
            <person name="Guigo R."/>
            <person name="Hoegger P.J."/>
            <person name="Hooker J.B."/>
            <person name="Huggins A."/>
            <person name="James T.Y."/>
            <person name="Kamada T."/>
            <person name="Kilaru S."/>
            <person name="Kodira C."/>
            <person name="Kues U."/>
            <person name="Kupfer D."/>
            <person name="Kwan H.S."/>
            <person name="Lomsadze A."/>
            <person name="Li W."/>
            <person name="Lilly W.W."/>
            <person name="Ma L.J."/>
            <person name="Mackey A.J."/>
            <person name="Manning G."/>
            <person name="Martin F."/>
            <person name="Muraguchi H."/>
            <person name="Natvig D.O."/>
            <person name="Palmerini H."/>
            <person name="Ramesh M.A."/>
            <person name="Rehmeyer C.J."/>
            <person name="Roe B.A."/>
            <person name="Shenoy N."/>
            <person name="Stanke M."/>
            <person name="Ter-Hovhannisyan V."/>
            <person name="Tunlid A."/>
            <person name="Velagapudi R."/>
            <person name="Vision T.J."/>
            <person name="Zeng Q."/>
            <person name="Zolan M.E."/>
            <person name="Pukkila P.J."/>
        </authorList>
    </citation>
    <scope>NUCLEOTIDE SEQUENCE [LARGE SCALE GENOMIC DNA]</scope>
    <source>
        <strain evidence="4">Okayama-7 / 130 / ATCC MYA-4618 / FGSC 9003</strain>
    </source>
</reference>